<dbReference type="OrthoDB" id="1304705at2759"/>
<gene>
    <name evidence="2" type="ORF">H5410_006030</name>
</gene>
<dbReference type="Proteomes" id="UP000824120">
    <property type="component" value="Chromosome 2"/>
</dbReference>
<feature type="region of interest" description="Disordered" evidence="1">
    <location>
        <begin position="133"/>
        <end position="166"/>
    </location>
</feature>
<accession>A0A9J6A930</accession>
<keyword evidence="3" id="KW-1185">Reference proteome</keyword>
<reference evidence="2 3" key="1">
    <citation type="submission" date="2020-09" db="EMBL/GenBank/DDBJ databases">
        <title>De no assembly of potato wild relative species, Solanum commersonii.</title>
        <authorList>
            <person name="Cho K."/>
        </authorList>
    </citation>
    <scope>NUCLEOTIDE SEQUENCE [LARGE SCALE GENOMIC DNA]</scope>
    <source>
        <strain evidence="2">LZ3.2</strain>
        <tissue evidence="2">Leaf</tissue>
    </source>
</reference>
<comment type="caution">
    <text evidence="2">The sequence shown here is derived from an EMBL/GenBank/DDBJ whole genome shotgun (WGS) entry which is preliminary data.</text>
</comment>
<evidence type="ECO:0000313" key="2">
    <source>
        <dbReference type="EMBL" id="KAG5620812.1"/>
    </source>
</evidence>
<proteinExistence type="predicted"/>
<evidence type="ECO:0000256" key="1">
    <source>
        <dbReference type="SAM" id="MobiDB-lite"/>
    </source>
</evidence>
<protein>
    <recommendedName>
        <fullName evidence="4">Zinc finger PMZ-type domain-containing protein</fullName>
    </recommendedName>
</protein>
<evidence type="ECO:0000313" key="3">
    <source>
        <dbReference type="Proteomes" id="UP000824120"/>
    </source>
</evidence>
<dbReference type="EMBL" id="JACXVP010000002">
    <property type="protein sequence ID" value="KAG5620812.1"/>
    <property type="molecule type" value="Genomic_DNA"/>
</dbReference>
<name>A0A9J6A930_SOLCO</name>
<sequence>MDMRSQKVVIGIYTVNMILKRCTCMQWDLNGIPCPAHMQFLQCCTQSVHPLSEMSWWYSKEAFLLTYRHKLQPVRSEIFWKVDPHQAMEPLDLVKMVGRPKTKRVRKKDEAIKRQGEWASSRKGRVMTCLRPSIPSVTPDFELSETSKQRSSKPDDTTLQHPFIQI</sequence>
<dbReference type="AlphaFoldDB" id="A0A9J6A930"/>
<feature type="compositionally biased region" description="Basic and acidic residues" evidence="1">
    <location>
        <begin position="145"/>
        <end position="158"/>
    </location>
</feature>
<evidence type="ECO:0008006" key="4">
    <source>
        <dbReference type="Google" id="ProtNLM"/>
    </source>
</evidence>
<organism evidence="2 3">
    <name type="scientific">Solanum commersonii</name>
    <name type="common">Commerson's wild potato</name>
    <name type="synonym">Commerson's nightshade</name>
    <dbReference type="NCBI Taxonomy" id="4109"/>
    <lineage>
        <taxon>Eukaryota</taxon>
        <taxon>Viridiplantae</taxon>
        <taxon>Streptophyta</taxon>
        <taxon>Embryophyta</taxon>
        <taxon>Tracheophyta</taxon>
        <taxon>Spermatophyta</taxon>
        <taxon>Magnoliopsida</taxon>
        <taxon>eudicotyledons</taxon>
        <taxon>Gunneridae</taxon>
        <taxon>Pentapetalae</taxon>
        <taxon>asterids</taxon>
        <taxon>lamiids</taxon>
        <taxon>Solanales</taxon>
        <taxon>Solanaceae</taxon>
        <taxon>Solanoideae</taxon>
        <taxon>Solaneae</taxon>
        <taxon>Solanum</taxon>
    </lineage>
</organism>